<dbReference type="PANTHER" id="PTHR37314:SF4">
    <property type="entry name" value="UPF0700 TRANSMEMBRANE PROTEIN YOAK"/>
    <property type="match status" value="1"/>
</dbReference>
<dbReference type="EMBL" id="JABVEC010000003">
    <property type="protein sequence ID" value="MBC6465053.1"/>
    <property type="molecule type" value="Genomic_DNA"/>
</dbReference>
<gene>
    <name evidence="2" type="ORF">HKK74_06035</name>
</gene>
<dbReference type="RefSeq" id="WP_187242073.1">
    <property type="nucleotide sequence ID" value="NZ_BAAAOK010000017.1"/>
</dbReference>
<sequence>MSPPRRAAREPRRTPLTVSLTLLAIGSGASDALSLTSLGTVFTAMMTGNLILLGVSLGHAHFASALPAVVSISAYIAGVFAAAWWLRGVRASADEPWPRRVTHMMAALALIQAVVLSWWFATGGHPGLAARLALVGLTAAAMGVQSGAVNALAVGGTSTTYLTGTLTTLTTELATTTGEPLIMRRRVMVIVAALVGALLETVLLIRARAIAPALPLVTTLAVIAIARDR</sequence>
<dbReference type="PANTHER" id="PTHR37314">
    <property type="entry name" value="SLR0142 PROTEIN"/>
    <property type="match status" value="1"/>
</dbReference>
<accession>A0ABR7LJT1</accession>
<feature type="transmembrane region" description="Helical" evidence="1">
    <location>
        <begin position="209"/>
        <end position="226"/>
    </location>
</feature>
<name>A0ABR7LJT1_9ACTN</name>
<feature type="transmembrane region" description="Helical" evidence="1">
    <location>
        <begin position="187"/>
        <end position="203"/>
    </location>
</feature>
<feature type="transmembrane region" description="Helical" evidence="1">
    <location>
        <begin position="101"/>
        <end position="121"/>
    </location>
</feature>
<feature type="transmembrane region" description="Helical" evidence="1">
    <location>
        <begin position="65"/>
        <end position="86"/>
    </location>
</feature>
<proteinExistence type="predicted"/>
<dbReference type="InterPro" id="IPR010699">
    <property type="entry name" value="DUF1275"/>
</dbReference>
<comment type="caution">
    <text evidence="2">The sequence shown here is derived from an EMBL/GenBank/DDBJ whole genome shotgun (WGS) entry which is preliminary data.</text>
</comment>
<reference evidence="2 3" key="1">
    <citation type="submission" date="2020-06" db="EMBL/GenBank/DDBJ databases">
        <title>Actinomadura xiongansis sp. nov., isolated from soil of Baiyangdian.</title>
        <authorList>
            <person name="Zhang X."/>
        </authorList>
    </citation>
    <scope>NUCLEOTIDE SEQUENCE [LARGE SCALE GENOMIC DNA]</scope>
    <source>
        <strain evidence="2 3">HBUM206468</strain>
    </source>
</reference>
<keyword evidence="1" id="KW-0812">Transmembrane</keyword>
<evidence type="ECO:0000313" key="3">
    <source>
        <dbReference type="Proteomes" id="UP000805614"/>
    </source>
</evidence>
<keyword evidence="1" id="KW-0472">Membrane</keyword>
<dbReference type="Proteomes" id="UP000805614">
    <property type="component" value="Unassembled WGS sequence"/>
</dbReference>
<evidence type="ECO:0000313" key="2">
    <source>
        <dbReference type="EMBL" id="MBC6465053.1"/>
    </source>
</evidence>
<protein>
    <submittedName>
        <fullName evidence="2">DUF1275 domain-containing protein</fullName>
    </submittedName>
</protein>
<organism evidence="2 3">
    <name type="scientific">Actinomadura alba</name>
    <dbReference type="NCBI Taxonomy" id="406431"/>
    <lineage>
        <taxon>Bacteria</taxon>
        <taxon>Bacillati</taxon>
        <taxon>Actinomycetota</taxon>
        <taxon>Actinomycetes</taxon>
        <taxon>Streptosporangiales</taxon>
        <taxon>Thermomonosporaceae</taxon>
        <taxon>Actinomadura</taxon>
    </lineage>
</organism>
<keyword evidence="3" id="KW-1185">Reference proteome</keyword>
<keyword evidence="1" id="KW-1133">Transmembrane helix</keyword>
<dbReference type="Pfam" id="PF06912">
    <property type="entry name" value="DUF1275"/>
    <property type="match status" value="1"/>
</dbReference>
<evidence type="ECO:0000256" key="1">
    <source>
        <dbReference type="SAM" id="Phobius"/>
    </source>
</evidence>